<dbReference type="Pfam" id="PF07510">
    <property type="entry name" value="GmrSD_C"/>
    <property type="match status" value="1"/>
</dbReference>
<protein>
    <submittedName>
        <fullName evidence="3">DUF262 domain-containing HNH endonuclease family protein</fullName>
    </submittedName>
</protein>
<keyword evidence="3" id="KW-0255">Endonuclease</keyword>
<dbReference type="Proteomes" id="UP001169027">
    <property type="component" value="Unassembled WGS sequence"/>
</dbReference>
<evidence type="ECO:0000313" key="3">
    <source>
        <dbReference type="EMBL" id="MDO1535296.1"/>
    </source>
</evidence>
<evidence type="ECO:0000259" key="1">
    <source>
        <dbReference type="Pfam" id="PF03235"/>
    </source>
</evidence>
<keyword evidence="4" id="KW-1185">Reference proteome</keyword>
<organism evidence="3 4">
    <name type="scientific">Variovorax ginsengisoli</name>
    <dbReference type="NCBI Taxonomy" id="363844"/>
    <lineage>
        <taxon>Bacteria</taxon>
        <taxon>Pseudomonadati</taxon>
        <taxon>Pseudomonadota</taxon>
        <taxon>Betaproteobacteria</taxon>
        <taxon>Burkholderiales</taxon>
        <taxon>Comamonadaceae</taxon>
        <taxon>Variovorax</taxon>
    </lineage>
</organism>
<dbReference type="PANTHER" id="PTHR35149">
    <property type="entry name" value="SLL5132 PROTEIN"/>
    <property type="match status" value="1"/>
</dbReference>
<proteinExistence type="predicted"/>
<dbReference type="InterPro" id="IPR011089">
    <property type="entry name" value="GmrSD_C"/>
</dbReference>
<sequence>MVITPRHESIAGLFGPTRIFRVPKYQRHYAWTAEEIDDLKADLGGSLKARKASQERPHFFGGLVTVARPHAGSATKLEVIDGQQRLATFVILVAQVINVMLELSTKLVADADGSLRKFLEDRAGTLRAQFLRLDDTVSLKVEDVARLELSKPDYLFFVQLIQGNNPDDAERTSHKLLKAAYVSLGKYITDLVAQESTDHQKVTQLANIAKVLEVDWTVIHMETTTVQHAYNLFQVLNDRGVGLTEGELLRAKTMEVLDAVATQEQLDRIEKCWDDILSEAPGRVEEVLRWIFASHTGKRPGKTTLYDEFLQHLIPTHPAVLTASQAAGLVTAVEDLGKDFKKIALMLDGQWPLSGHSTVTAWDRDRLGLLLRELKHTNCIPLLIAATALKQKTFSDIVQMLERFVFRYKSVSNAHIGPATNVYNKQAVAIRDAPSTYKISTLKADLQPLLLAHASDTRFTTALGELEYSTLASNKTIKYFLMTIEHYARWYQDGAKGPPVCKDKSRVLDFANTTLEHIYPQNSAPSDPHLNAVVQSLGNLTILGPTDNDAVGNKPFLQKKAVFAKSTISLNVRISSLAIWNVAAVNAWKEELKAMALKIFVV</sequence>
<name>A0ABT8SCY3_9BURK</name>
<feature type="domain" description="GmrSD restriction endonucleases N-terminal" evidence="1">
    <location>
        <begin position="12"/>
        <end position="252"/>
    </location>
</feature>
<feature type="domain" description="GmrSD restriction endonucleases C-terminal" evidence="2">
    <location>
        <begin position="455"/>
        <end position="593"/>
    </location>
</feature>
<evidence type="ECO:0000259" key="2">
    <source>
        <dbReference type="Pfam" id="PF07510"/>
    </source>
</evidence>
<keyword evidence="3" id="KW-0540">Nuclease</keyword>
<keyword evidence="3" id="KW-0378">Hydrolase</keyword>
<reference evidence="3" key="1">
    <citation type="submission" date="2023-06" db="EMBL/GenBank/DDBJ databases">
        <authorList>
            <person name="Jiang Y."/>
            <person name="Liu Q."/>
        </authorList>
    </citation>
    <scope>NUCLEOTIDE SEQUENCE</scope>
    <source>
        <strain evidence="3">CGMCC 1.12090</strain>
    </source>
</reference>
<dbReference type="RefSeq" id="WP_286539796.1">
    <property type="nucleotide sequence ID" value="NZ_JAUJZH010000019.1"/>
</dbReference>
<dbReference type="Pfam" id="PF03235">
    <property type="entry name" value="GmrSD_N"/>
    <property type="match status" value="1"/>
</dbReference>
<dbReference type="GO" id="GO:0004519">
    <property type="term" value="F:endonuclease activity"/>
    <property type="evidence" value="ECO:0007669"/>
    <property type="project" value="UniProtKB-KW"/>
</dbReference>
<accession>A0ABT8SCY3</accession>
<dbReference type="PANTHER" id="PTHR35149:SF1">
    <property type="entry name" value="DUF5655 DOMAIN-CONTAINING PROTEIN"/>
    <property type="match status" value="1"/>
</dbReference>
<evidence type="ECO:0000313" key="4">
    <source>
        <dbReference type="Proteomes" id="UP001169027"/>
    </source>
</evidence>
<dbReference type="EMBL" id="JAUKVY010000019">
    <property type="protein sequence ID" value="MDO1535296.1"/>
    <property type="molecule type" value="Genomic_DNA"/>
</dbReference>
<gene>
    <name evidence="3" type="ORF">Q2T77_23675</name>
</gene>
<dbReference type="InterPro" id="IPR004919">
    <property type="entry name" value="GmrSD_N"/>
</dbReference>
<comment type="caution">
    <text evidence="3">The sequence shown here is derived from an EMBL/GenBank/DDBJ whole genome shotgun (WGS) entry which is preliminary data.</text>
</comment>